<dbReference type="InterPro" id="IPR000914">
    <property type="entry name" value="SBP_5_dom"/>
</dbReference>
<sequence>MKKVLVAALLVTMAFAGFARQGAWLDEVVLTQEPNTGAAVLKLAAGDIDMYAFSISDRALFAQVAANPDLKAYTSFGSFNDLTMNHSGDKPFFTDGRLNPFGVPAIREAMHWIIDREYIANEIMGGLATGKYSYLNAAFPDGSQRYPDLMADLEDYYAYDFAKGEAIITAEMTKLGATKVGGKWTYQGRPIELRFLIRNEDERLLIGNYISDQLEKLGFTVIRQYGRSAELSPLWIQSNPLEGQWHLYTGGWVTTAVSRDQGTRFNQFYTTRVLPWPLFTTLATATTDPTLDEVCDRLARRDYNSMDERRVLFEQALWLSNKYANIIWLVDRQGFTPVRANTAVAADLAAGVYGSQIWGYTAQFQKDGKPVVGGTMKIATSTLLIEPWNPIAGSNWVYDMFPIRATGENSYITDTQTGLIWPLHFEKATVEVLKGLPVGTTPGHDWCTLKFVDEIKVPADAWIDWDAAAQKFITVGEKHPGGLTAKRKSTVYYPASLYNVPLHDGTKVTLADFILGIILSFDRGKPESAIYDEAAVSGLRSFLASFRGVKIVSQNPLVIETYSDVYTLDAELSVSTWWPYYAQGPGFWHALALGIQAEANKELAFSKDKAALLKVEWMDYTKGPSLPILLKYLDEGIATGYVPYAPTMGQYVTADQAKAKYAALKAWYEKMGHLWVATGPFYLDQVFPVEKIIVLKRFEQYPFALDKWQFLVK</sequence>
<dbReference type="SUPFAM" id="SSF53850">
    <property type="entry name" value="Periplasmic binding protein-like II"/>
    <property type="match status" value="1"/>
</dbReference>
<evidence type="ECO:0000313" key="6">
    <source>
        <dbReference type="EMBL" id="QAA77140.1"/>
    </source>
</evidence>
<feature type="chain" id="PRO_5019150844" evidence="4">
    <location>
        <begin position="20"/>
        <end position="713"/>
    </location>
</feature>
<dbReference type="PANTHER" id="PTHR30290:SF9">
    <property type="entry name" value="OLIGOPEPTIDE-BINDING PROTEIN APPA"/>
    <property type="match status" value="1"/>
</dbReference>
<comment type="similarity">
    <text evidence="1">Belongs to the bacterial solute-binding protein 5 family.</text>
</comment>
<evidence type="ECO:0000259" key="5">
    <source>
        <dbReference type="Pfam" id="PF00496"/>
    </source>
</evidence>
<keyword evidence="3 4" id="KW-0732">Signal</keyword>
<proteinExistence type="inferred from homology"/>
<dbReference type="PANTHER" id="PTHR30290">
    <property type="entry name" value="PERIPLASMIC BINDING COMPONENT OF ABC TRANSPORTER"/>
    <property type="match status" value="1"/>
</dbReference>
<evidence type="ECO:0000256" key="3">
    <source>
        <dbReference type="ARBA" id="ARBA00022729"/>
    </source>
</evidence>
<dbReference type="Gene3D" id="3.10.105.10">
    <property type="entry name" value="Dipeptide-binding Protein, Domain 3"/>
    <property type="match status" value="1"/>
</dbReference>
<evidence type="ECO:0000256" key="1">
    <source>
        <dbReference type="ARBA" id="ARBA00005695"/>
    </source>
</evidence>
<keyword evidence="2" id="KW-0813">Transport</keyword>
<dbReference type="Pfam" id="PF00496">
    <property type="entry name" value="SBP_bac_5"/>
    <property type="match status" value="1"/>
</dbReference>
<feature type="domain" description="Solute-binding protein family 5" evidence="5">
    <location>
        <begin position="20"/>
        <end position="258"/>
    </location>
</feature>
<dbReference type="InterPro" id="IPR039424">
    <property type="entry name" value="SBP_5"/>
</dbReference>
<organism evidence="6 7">
    <name type="scientific">Bipolaricaulis sibiricus</name>
    <dbReference type="NCBI Taxonomy" id="2501609"/>
    <lineage>
        <taxon>Bacteria</taxon>
        <taxon>Candidatus Bipolaricaulota</taxon>
        <taxon>Candidatus Bipolaricaulia</taxon>
        <taxon>Candidatus Bipolaricaulales</taxon>
        <taxon>Candidatus Bipolaricaulaceae</taxon>
        <taxon>Candidatus Bipolaricaulis</taxon>
    </lineage>
</organism>
<dbReference type="KEGG" id="bih:BIP78_1374"/>
<dbReference type="EMBL" id="CP034928">
    <property type="protein sequence ID" value="QAA77140.1"/>
    <property type="molecule type" value="Genomic_DNA"/>
</dbReference>
<dbReference type="GO" id="GO:1904680">
    <property type="term" value="F:peptide transmembrane transporter activity"/>
    <property type="evidence" value="ECO:0007669"/>
    <property type="project" value="TreeGrafter"/>
</dbReference>
<gene>
    <name evidence="6" type="ORF">BIP78_1374</name>
</gene>
<evidence type="ECO:0000256" key="4">
    <source>
        <dbReference type="SAM" id="SignalP"/>
    </source>
</evidence>
<accession>A0A410FW50</accession>
<feature type="signal peptide" evidence="4">
    <location>
        <begin position="1"/>
        <end position="19"/>
    </location>
</feature>
<dbReference type="AlphaFoldDB" id="A0A410FW50"/>
<reference evidence="7" key="1">
    <citation type="submission" date="2018-12" db="EMBL/GenBank/DDBJ databases">
        <title>Complete genome sequence of an uncultured bacterium of the candidate phylum Bipolaricaulota.</title>
        <authorList>
            <person name="Kadnikov V.V."/>
            <person name="Mardanov A.V."/>
            <person name="Beletsky A.V."/>
            <person name="Frank Y.A."/>
            <person name="Karnachuk O.V."/>
            <person name="Ravin N.V."/>
        </authorList>
    </citation>
    <scope>NUCLEOTIDE SEQUENCE [LARGE SCALE GENOMIC DNA]</scope>
</reference>
<dbReference type="GO" id="GO:0015833">
    <property type="term" value="P:peptide transport"/>
    <property type="evidence" value="ECO:0007669"/>
    <property type="project" value="TreeGrafter"/>
</dbReference>
<protein>
    <submittedName>
        <fullName evidence="6">ABC transporter, substrate-binding protein (Cluster 5, nickel/peptides/opines)</fullName>
    </submittedName>
</protein>
<evidence type="ECO:0000313" key="7">
    <source>
        <dbReference type="Proteomes" id="UP000287233"/>
    </source>
</evidence>
<evidence type="ECO:0000256" key="2">
    <source>
        <dbReference type="ARBA" id="ARBA00022448"/>
    </source>
</evidence>
<name>A0A410FW50_BIPS1</name>
<dbReference type="Proteomes" id="UP000287233">
    <property type="component" value="Chromosome"/>
</dbReference>